<reference evidence="2" key="1">
    <citation type="submission" date="2018-05" db="EMBL/GenBank/DDBJ databases">
        <authorList>
            <person name="Lanie J.A."/>
            <person name="Ng W.-L."/>
            <person name="Kazmierczak K.M."/>
            <person name="Andrzejewski T.M."/>
            <person name="Davidsen T.M."/>
            <person name="Wayne K.J."/>
            <person name="Tettelin H."/>
            <person name="Glass J.I."/>
            <person name="Rusch D."/>
            <person name="Podicherti R."/>
            <person name="Tsui H.-C.T."/>
            <person name="Winkler M.E."/>
        </authorList>
    </citation>
    <scope>NUCLEOTIDE SEQUENCE</scope>
</reference>
<dbReference type="AlphaFoldDB" id="A0A383BE73"/>
<keyword evidence="1" id="KW-0812">Transmembrane</keyword>
<keyword evidence="1" id="KW-0472">Membrane</keyword>
<sequence length="34" mass="3812">MAGMDGVEADMIWIFVGMAMVGYGIYKLKKELEN</sequence>
<feature type="transmembrane region" description="Helical" evidence="1">
    <location>
        <begin position="12"/>
        <end position="28"/>
    </location>
</feature>
<dbReference type="EMBL" id="UINC01199345">
    <property type="protein sequence ID" value="SVE17725.1"/>
    <property type="molecule type" value="Genomic_DNA"/>
</dbReference>
<evidence type="ECO:0000256" key="1">
    <source>
        <dbReference type="SAM" id="Phobius"/>
    </source>
</evidence>
<gene>
    <name evidence="2" type="ORF">METZ01_LOCUS470579</name>
</gene>
<organism evidence="2">
    <name type="scientific">marine metagenome</name>
    <dbReference type="NCBI Taxonomy" id="408172"/>
    <lineage>
        <taxon>unclassified sequences</taxon>
        <taxon>metagenomes</taxon>
        <taxon>ecological metagenomes</taxon>
    </lineage>
</organism>
<name>A0A383BE73_9ZZZZ</name>
<protein>
    <submittedName>
        <fullName evidence="2">Uncharacterized protein</fullName>
    </submittedName>
</protein>
<keyword evidence="1" id="KW-1133">Transmembrane helix</keyword>
<evidence type="ECO:0000313" key="2">
    <source>
        <dbReference type="EMBL" id="SVE17725.1"/>
    </source>
</evidence>
<proteinExistence type="predicted"/>
<accession>A0A383BE73</accession>